<dbReference type="GO" id="GO:0016020">
    <property type="term" value="C:membrane"/>
    <property type="evidence" value="ECO:0007669"/>
    <property type="project" value="UniProtKB-SubCell"/>
</dbReference>
<dbReference type="Pfam" id="PF02397">
    <property type="entry name" value="Bac_transf"/>
    <property type="match status" value="1"/>
</dbReference>
<evidence type="ECO:0000256" key="4">
    <source>
        <dbReference type="ARBA" id="ARBA00022692"/>
    </source>
</evidence>
<dbReference type="NCBIfam" id="TIGR03025">
    <property type="entry name" value="EPS_sugtrans"/>
    <property type="match status" value="1"/>
</dbReference>
<protein>
    <submittedName>
        <fullName evidence="10">UDP-N-acetylgalactosamine-undecaprenyl-phosphate N-acetylgalactosaminephosphotransferase</fullName>
        <ecNumber evidence="10">2.7.8.40</ecNumber>
    </submittedName>
</protein>
<dbReference type="AlphaFoldDB" id="A0A518D172"/>
<evidence type="ECO:0000256" key="2">
    <source>
        <dbReference type="ARBA" id="ARBA00006464"/>
    </source>
</evidence>
<evidence type="ECO:0000313" key="11">
    <source>
        <dbReference type="Proteomes" id="UP000319342"/>
    </source>
</evidence>
<proteinExistence type="inferred from homology"/>
<dbReference type="EC" id="2.7.8.40" evidence="10"/>
<feature type="transmembrane region" description="Helical" evidence="8">
    <location>
        <begin position="359"/>
        <end position="383"/>
    </location>
</feature>
<keyword evidence="6 8" id="KW-0472">Membrane</keyword>
<comment type="subcellular location">
    <subcellularLocation>
        <location evidence="1">Membrane</location>
        <topology evidence="1">Multi-pass membrane protein</topology>
    </subcellularLocation>
</comment>
<organism evidence="10 11">
    <name type="scientific">Rohdeia mirabilis</name>
    <dbReference type="NCBI Taxonomy" id="2528008"/>
    <lineage>
        <taxon>Bacteria</taxon>
        <taxon>Pseudomonadati</taxon>
        <taxon>Planctomycetota</taxon>
        <taxon>Planctomycetia</taxon>
        <taxon>Planctomycetia incertae sedis</taxon>
        <taxon>Rohdeia</taxon>
    </lineage>
</organism>
<dbReference type="EMBL" id="CP036290">
    <property type="protein sequence ID" value="QDU85217.1"/>
    <property type="molecule type" value="Genomic_DNA"/>
</dbReference>
<keyword evidence="3 10" id="KW-0808">Transferase</keyword>
<dbReference type="InterPro" id="IPR017464">
    <property type="entry name" value="Sugar_tfrase_EpsB_2"/>
</dbReference>
<feature type="compositionally biased region" description="Low complexity" evidence="7">
    <location>
        <begin position="230"/>
        <end position="241"/>
    </location>
</feature>
<keyword evidence="4 8" id="KW-0812">Transmembrane</keyword>
<dbReference type="Proteomes" id="UP000319342">
    <property type="component" value="Chromosome"/>
</dbReference>
<feature type="region of interest" description="Disordered" evidence="7">
    <location>
        <begin position="224"/>
        <end position="266"/>
    </location>
</feature>
<comment type="similarity">
    <text evidence="2">Belongs to the bacterial sugar transferase family.</text>
</comment>
<feature type="transmembrane region" description="Helical" evidence="8">
    <location>
        <begin position="94"/>
        <end position="114"/>
    </location>
</feature>
<evidence type="ECO:0000256" key="6">
    <source>
        <dbReference type="ARBA" id="ARBA00023136"/>
    </source>
</evidence>
<dbReference type="GO" id="GO:0009242">
    <property type="term" value="P:colanic acid biosynthetic process"/>
    <property type="evidence" value="ECO:0007669"/>
    <property type="project" value="TreeGrafter"/>
</dbReference>
<dbReference type="NCBIfam" id="TIGR03013">
    <property type="entry name" value="EpsB_2"/>
    <property type="match status" value="1"/>
</dbReference>
<evidence type="ECO:0000313" key="10">
    <source>
        <dbReference type="EMBL" id="QDU85217.1"/>
    </source>
</evidence>
<feature type="compositionally biased region" description="Polar residues" evidence="7">
    <location>
        <begin position="254"/>
        <end position="266"/>
    </location>
</feature>
<name>A0A518D172_9BACT</name>
<dbReference type="PANTHER" id="PTHR30576:SF21">
    <property type="entry name" value="UDP-GLUCOSE:UNDECAPRENYL-PHOSPHATE GLUCOSE-1-PHOSPHATE TRANSFERASE"/>
    <property type="match status" value="1"/>
</dbReference>
<sequence>MLHVLRHYLPIRKALLIVSDTVLLAVIVAIGMTAHLWRPTQTVLRALAEEGTTLGDAELRCALSAILVALLAQVALYLNELYDFRVTTSRYDRFARFLSAAGLGVALVMLALGASRMWGSGALLEFPGLTLSQVVQSLIAALLIGFVVLFWWRRLFTRLSGHFNLGESVLILGDGDLARTLYSELGRAADAGYRVLGALHSAPGADETSEDLLGGAARFQEARALRPRQSRSSQAAALARASHTEPAMEAARSTDASNSGDQEANTSIPQVMVLPGETLEGVALRLGVDTIVVALGDRRGSMPTTQLLRARLAGIAVEEAESVYERVTGKIAVRAMRPSYLIFNRGFQRHPFQDAAKRFFDVVSALALLLFVWPLMIATAIAVRIDSPGPILFRQERSGRFGKPFVLAKFRSMRADAEKGTGPVWASKDDPRITRVGNFIRKTRLDELPQLFNVLGGSMSMVGPRPERPHFIEQLAAEIPYYHQRHIVKPGVTGWAQISYPYGNTVEDAVQKLQFDLFYIKNHSVPFDLSILVGTIKTVLLRRGT</sequence>
<dbReference type="InterPro" id="IPR003362">
    <property type="entry name" value="Bact_transf"/>
</dbReference>
<keyword evidence="11" id="KW-1185">Reference proteome</keyword>
<evidence type="ECO:0000256" key="3">
    <source>
        <dbReference type="ARBA" id="ARBA00022679"/>
    </source>
</evidence>
<evidence type="ECO:0000256" key="5">
    <source>
        <dbReference type="ARBA" id="ARBA00022989"/>
    </source>
</evidence>
<gene>
    <name evidence="10" type="primary">wecA_1</name>
    <name evidence="10" type="ORF">Pla163_23450</name>
</gene>
<reference evidence="10 11" key="1">
    <citation type="submission" date="2019-02" db="EMBL/GenBank/DDBJ databases">
        <title>Deep-cultivation of Planctomycetes and their phenomic and genomic characterization uncovers novel biology.</title>
        <authorList>
            <person name="Wiegand S."/>
            <person name="Jogler M."/>
            <person name="Boedeker C."/>
            <person name="Pinto D."/>
            <person name="Vollmers J."/>
            <person name="Rivas-Marin E."/>
            <person name="Kohn T."/>
            <person name="Peeters S.H."/>
            <person name="Heuer A."/>
            <person name="Rast P."/>
            <person name="Oberbeckmann S."/>
            <person name="Bunk B."/>
            <person name="Jeske O."/>
            <person name="Meyerdierks A."/>
            <person name="Storesund J.E."/>
            <person name="Kallscheuer N."/>
            <person name="Luecker S."/>
            <person name="Lage O.M."/>
            <person name="Pohl T."/>
            <person name="Merkel B.J."/>
            <person name="Hornburger P."/>
            <person name="Mueller R.-W."/>
            <person name="Bruemmer F."/>
            <person name="Labrenz M."/>
            <person name="Spormann A.M."/>
            <person name="Op den Camp H."/>
            <person name="Overmann J."/>
            <person name="Amann R."/>
            <person name="Jetten M.S.M."/>
            <person name="Mascher T."/>
            <person name="Medema M.H."/>
            <person name="Devos D.P."/>
            <person name="Kaster A.-K."/>
            <person name="Ovreas L."/>
            <person name="Rohde M."/>
            <person name="Galperin M.Y."/>
            <person name="Jogler C."/>
        </authorList>
    </citation>
    <scope>NUCLEOTIDE SEQUENCE [LARGE SCALE GENOMIC DNA]</scope>
    <source>
        <strain evidence="10 11">Pla163</strain>
    </source>
</reference>
<dbReference type="RefSeq" id="WP_145188170.1">
    <property type="nucleotide sequence ID" value="NZ_CP036290.1"/>
</dbReference>
<dbReference type="InterPro" id="IPR017475">
    <property type="entry name" value="EPS_sugar_tfrase"/>
</dbReference>
<keyword evidence="5 8" id="KW-1133">Transmembrane helix</keyword>
<evidence type="ECO:0000256" key="8">
    <source>
        <dbReference type="SAM" id="Phobius"/>
    </source>
</evidence>
<feature type="transmembrane region" description="Helical" evidence="8">
    <location>
        <begin position="134"/>
        <end position="152"/>
    </location>
</feature>
<evidence type="ECO:0000259" key="9">
    <source>
        <dbReference type="Pfam" id="PF02397"/>
    </source>
</evidence>
<dbReference type="PANTHER" id="PTHR30576">
    <property type="entry name" value="COLANIC BIOSYNTHESIS UDP-GLUCOSE LIPID CARRIER TRANSFERASE"/>
    <property type="match status" value="1"/>
</dbReference>
<dbReference type="OrthoDB" id="9766874at2"/>
<evidence type="ECO:0000256" key="7">
    <source>
        <dbReference type="SAM" id="MobiDB-lite"/>
    </source>
</evidence>
<feature type="domain" description="Bacterial sugar transferase" evidence="9">
    <location>
        <begin position="357"/>
        <end position="540"/>
    </location>
</feature>
<feature type="transmembrane region" description="Helical" evidence="8">
    <location>
        <begin position="14"/>
        <end position="37"/>
    </location>
</feature>
<accession>A0A518D172</accession>
<evidence type="ECO:0000256" key="1">
    <source>
        <dbReference type="ARBA" id="ARBA00004141"/>
    </source>
</evidence>
<dbReference type="GO" id="GO:0089702">
    <property type="term" value="F:undecaprenyl-phosphate glucose phosphotransferase activity"/>
    <property type="evidence" value="ECO:0007669"/>
    <property type="project" value="TreeGrafter"/>
</dbReference>